<gene>
    <name evidence="2" type="ORF">DFQ11_101695</name>
</gene>
<evidence type="ECO:0008006" key="4">
    <source>
        <dbReference type="Google" id="ProtNLM"/>
    </source>
</evidence>
<feature type="chain" id="PRO_5016174043" description="Lipoprotein" evidence="1">
    <location>
        <begin position="27"/>
        <end position="176"/>
    </location>
</feature>
<accession>A0A2V4YH68</accession>
<keyword evidence="1" id="KW-0732">Signal</keyword>
<evidence type="ECO:0000313" key="2">
    <source>
        <dbReference type="EMBL" id="PYE83263.1"/>
    </source>
</evidence>
<comment type="caution">
    <text evidence="2">The sequence shown here is derived from an EMBL/GenBank/DDBJ whole genome shotgun (WGS) entry which is preliminary data.</text>
</comment>
<dbReference type="Proteomes" id="UP000248054">
    <property type="component" value="Unassembled WGS sequence"/>
</dbReference>
<reference evidence="2 3" key="1">
    <citation type="submission" date="2018-06" db="EMBL/GenBank/DDBJ databases">
        <title>Genomic Encyclopedia of Type Strains, Phase III (KMG-III): the genomes of soil and plant-associated and newly described type strains.</title>
        <authorList>
            <person name="Whitman W."/>
        </authorList>
    </citation>
    <scope>NUCLEOTIDE SEQUENCE [LARGE SCALE GENOMIC DNA]</scope>
    <source>
        <strain evidence="2 3">CECT 7945</strain>
    </source>
</reference>
<organism evidence="2 3">
    <name type="scientific">Winogradskyella epiphytica</name>
    <dbReference type="NCBI Taxonomy" id="262005"/>
    <lineage>
        <taxon>Bacteria</taxon>
        <taxon>Pseudomonadati</taxon>
        <taxon>Bacteroidota</taxon>
        <taxon>Flavobacteriia</taxon>
        <taxon>Flavobacteriales</taxon>
        <taxon>Flavobacteriaceae</taxon>
        <taxon>Winogradskyella</taxon>
    </lineage>
</organism>
<evidence type="ECO:0000256" key="1">
    <source>
        <dbReference type="SAM" id="SignalP"/>
    </source>
</evidence>
<sequence>MNMKLLRKASLIIVLTIGFSSTYQCSSSKAVTQSFEEPNSFEVKPVVFQEWYAGIKVGGTGMNVFVPVVDKPENVTLERIYFRNLEGKLVEQGNKYFALLKNPSPYYTFEKPEKPADYPFDLNDEECVISYKENGVLKHMKIAQVHEVAGTYYENGPPTIYTPNKEVLASIDEEEE</sequence>
<name>A0A2V4YH68_9FLAO</name>
<protein>
    <recommendedName>
        <fullName evidence="4">Lipoprotein</fullName>
    </recommendedName>
</protein>
<feature type="signal peptide" evidence="1">
    <location>
        <begin position="1"/>
        <end position="26"/>
    </location>
</feature>
<proteinExistence type="predicted"/>
<dbReference type="AlphaFoldDB" id="A0A2V4YH68"/>
<evidence type="ECO:0000313" key="3">
    <source>
        <dbReference type="Proteomes" id="UP000248054"/>
    </source>
</evidence>
<keyword evidence="3" id="KW-1185">Reference proteome</keyword>
<dbReference type="EMBL" id="QJTD01000001">
    <property type="protein sequence ID" value="PYE83263.1"/>
    <property type="molecule type" value="Genomic_DNA"/>
</dbReference>